<dbReference type="Pfam" id="PF00132">
    <property type="entry name" value="Hexapep"/>
    <property type="match status" value="1"/>
</dbReference>
<organism evidence="1 2">
    <name type="scientific">Microlunatus antarcticus</name>
    <dbReference type="NCBI Taxonomy" id="53388"/>
    <lineage>
        <taxon>Bacteria</taxon>
        <taxon>Bacillati</taxon>
        <taxon>Actinomycetota</taxon>
        <taxon>Actinomycetes</taxon>
        <taxon>Propionibacteriales</taxon>
        <taxon>Propionibacteriaceae</taxon>
        <taxon>Microlunatus</taxon>
    </lineage>
</organism>
<name>A0A7W5P8S6_9ACTN</name>
<dbReference type="CDD" id="cd04647">
    <property type="entry name" value="LbH_MAT_like"/>
    <property type="match status" value="1"/>
</dbReference>
<dbReference type="Gene3D" id="2.160.10.10">
    <property type="entry name" value="Hexapeptide repeat proteins"/>
    <property type="match status" value="1"/>
</dbReference>
<dbReference type="EMBL" id="JACHZG010000001">
    <property type="protein sequence ID" value="MBB3328191.1"/>
    <property type="molecule type" value="Genomic_DNA"/>
</dbReference>
<dbReference type="InterPro" id="IPR011004">
    <property type="entry name" value="Trimer_LpxA-like_sf"/>
</dbReference>
<dbReference type="GO" id="GO:0016740">
    <property type="term" value="F:transferase activity"/>
    <property type="evidence" value="ECO:0007669"/>
    <property type="project" value="UniProtKB-KW"/>
</dbReference>
<accession>A0A7W5P8S6</accession>
<protein>
    <submittedName>
        <fullName evidence="1">Acetyltransferase-like isoleucine patch superfamily enzyme</fullName>
    </submittedName>
</protein>
<dbReference type="InterPro" id="IPR051159">
    <property type="entry name" value="Hexapeptide_acetyltransf"/>
</dbReference>
<keyword evidence="1" id="KW-0808">Transferase</keyword>
<comment type="caution">
    <text evidence="1">The sequence shown here is derived from an EMBL/GenBank/DDBJ whole genome shotgun (WGS) entry which is preliminary data.</text>
</comment>
<keyword evidence="2" id="KW-1185">Reference proteome</keyword>
<dbReference type="InterPro" id="IPR001451">
    <property type="entry name" value="Hexapep"/>
</dbReference>
<dbReference type="Proteomes" id="UP000565572">
    <property type="component" value="Unassembled WGS sequence"/>
</dbReference>
<evidence type="ECO:0000313" key="1">
    <source>
        <dbReference type="EMBL" id="MBB3328191.1"/>
    </source>
</evidence>
<dbReference type="SUPFAM" id="SSF51161">
    <property type="entry name" value="Trimeric LpxA-like enzymes"/>
    <property type="match status" value="1"/>
</dbReference>
<dbReference type="AlphaFoldDB" id="A0A7W5P8S6"/>
<proteinExistence type="predicted"/>
<evidence type="ECO:0000313" key="2">
    <source>
        <dbReference type="Proteomes" id="UP000565572"/>
    </source>
</evidence>
<gene>
    <name evidence="1" type="ORF">FHX39_003135</name>
</gene>
<sequence>MPSLVSRLPRWWRWRALSRVKGPVQAARDLGVTIGEGCRIYSLQISSEWELLTIGDRVTVSSDVTFITHDGVGWLFPDEQGRRHYWLARIEIGDDVFVGAGTTIMPGVRIGNRCVVAAGSVVTRSVPDGSVVGGNPAKLIGTYDALGAKVAQWPTTREVAPGFKPELRR</sequence>
<reference evidence="1 2" key="1">
    <citation type="submission" date="2020-08" db="EMBL/GenBank/DDBJ databases">
        <title>Sequencing the genomes of 1000 actinobacteria strains.</title>
        <authorList>
            <person name="Klenk H.-P."/>
        </authorList>
    </citation>
    <scope>NUCLEOTIDE SEQUENCE [LARGE SCALE GENOMIC DNA]</scope>
    <source>
        <strain evidence="1 2">DSM 11053</strain>
    </source>
</reference>
<dbReference type="PANTHER" id="PTHR23416">
    <property type="entry name" value="SIALIC ACID SYNTHASE-RELATED"/>
    <property type="match status" value="1"/>
</dbReference>